<dbReference type="SUPFAM" id="SSF47769">
    <property type="entry name" value="SAM/Pointed domain"/>
    <property type="match status" value="1"/>
</dbReference>
<sequence length="235" mass="26168">MHSDARGVKRPVKERLGTSFSRPPALPGCEHQEVLKRSIPHYYLLLGAFLSRKRQDNFKWSNDFYGVENHEVRDSVPKNLTTSDMQKDVQRVSKSNISSTTKIQKKTVGNAQTPTDICSGVSKGRSTAEVNSAKTPAVQSGSASMTKEKKHIVVEQLTIAAFLQKLGLSKYLIAFQAEEVDMFALKHMNNDDLRSIGLPMSILKSSGAKEENSSCPCCCKSQEVKTSGCLWYHWK</sequence>
<gene>
    <name evidence="4" type="primary">LOC103723587</name>
</gene>
<evidence type="ECO:0000313" key="4">
    <source>
        <dbReference type="RefSeq" id="XP_038986059.1"/>
    </source>
</evidence>
<keyword evidence="3" id="KW-1185">Reference proteome</keyword>
<feature type="compositionally biased region" description="Polar residues" evidence="1">
    <location>
        <begin position="92"/>
        <end position="108"/>
    </location>
</feature>
<dbReference type="Pfam" id="PF00536">
    <property type="entry name" value="SAM_1"/>
    <property type="match status" value="1"/>
</dbReference>
<evidence type="ECO:0000313" key="3">
    <source>
        <dbReference type="Proteomes" id="UP000228380"/>
    </source>
</evidence>
<protein>
    <submittedName>
        <fullName evidence="4">Uncharacterized protein LOC103723587 isoform X1</fullName>
    </submittedName>
</protein>
<evidence type="ECO:0000259" key="2">
    <source>
        <dbReference type="Pfam" id="PF00536"/>
    </source>
</evidence>
<organism evidence="3 4">
    <name type="scientific">Phoenix dactylifera</name>
    <name type="common">Date palm</name>
    <dbReference type="NCBI Taxonomy" id="42345"/>
    <lineage>
        <taxon>Eukaryota</taxon>
        <taxon>Viridiplantae</taxon>
        <taxon>Streptophyta</taxon>
        <taxon>Embryophyta</taxon>
        <taxon>Tracheophyta</taxon>
        <taxon>Spermatophyta</taxon>
        <taxon>Magnoliopsida</taxon>
        <taxon>Liliopsida</taxon>
        <taxon>Arecaceae</taxon>
        <taxon>Coryphoideae</taxon>
        <taxon>Phoeniceae</taxon>
        <taxon>Phoenix</taxon>
    </lineage>
</organism>
<dbReference type="OrthoDB" id="786800at2759"/>
<name>A0A8B9ARU2_PHODC</name>
<dbReference type="CDD" id="cd09487">
    <property type="entry name" value="SAM_superfamily"/>
    <property type="match status" value="1"/>
</dbReference>
<feature type="region of interest" description="Disordered" evidence="1">
    <location>
        <begin position="86"/>
        <end position="108"/>
    </location>
</feature>
<dbReference type="Proteomes" id="UP000228380">
    <property type="component" value="Chromosome 9"/>
</dbReference>
<dbReference type="Gene3D" id="1.10.150.50">
    <property type="entry name" value="Transcription Factor, Ets-1"/>
    <property type="match status" value="1"/>
</dbReference>
<dbReference type="AlphaFoldDB" id="A0A8B9ARU2"/>
<dbReference type="GeneID" id="103723587"/>
<dbReference type="InterPro" id="IPR001660">
    <property type="entry name" value="SAM"/>
</dbReference>
<reference evidence="3" key="1">
    <citation type="journal article" date="2019" name="Nat. Commun.">
        <title>Genome-wide association mapping of date palm fruit traits.</title>
        <authorList>
            <person name="Hazzouri K.M."/>
            <person name="Gros-Balthazard M."/>
            <person name="Flowers J.M."/>
            <person name="Copetti D."/>
            <person name="Lemansour A."/>
            <person name="Lebrun M."/>
            <person name="Masmoudi K."/>
            <person name="Ferrand S."/>
            <person name="Dhar M.I."/>
            <person name="Fresquez Z.A."/>
            <person name="Rosas U."/>
            <person name="Zhang J."/>
            <person name="Talag J."/>
            <person name="Lee S."/>
            <person name="Kudrna D."/>
            <person name="Powell R.F."/>
            <person name="Leitch I.J."/>
            <person name="Krueger R.R."/>
            <person name="Wing R.A."/>
            <person name="Amiri K.M.A."/>
            <person name="Purugganan M.D."/>
        </authorList>
    </citation>
    <scope>NUCLEOTIDE SEQUENCE [LARGE SCALE GENOMIC DNA]</scope>
    <source>
        <strain evidence="3">cv. Khalas</strain>
    </source>
</reference>
<dbReference type="RefSeq" id="XP_038986059.1">
    <property type="nucleotide sequence ID" value="XM_039130131.1"/>
</dbReference>
<dbReference type="KEGG" id="pda:103723587"/>
<dbReference type="InterPro" id="IPR013761">
    <property type="entry name" value="SAM/pointed_sf"/>
</dbReference>
<reference evidence="4" key="2">
    <citation type="submission" date="2025-08" db="UniProtKB">
        <authorList>
            <consortium name="RefSeq"/>
        </authorList>
    </citation>
    <scope>IDENTIFICATION</scope>
    <source>
        <tissue evidence="4">Young leaves</tissue>
    </source>
</reference>
<feature type="region of interest" description="Disordered" evidence="1">
    <location>
        <begin position="1"/>
        <end position="28"/>
    </location>
</feature>
<evidence type="ECO:0000256" key="1">
    <source>
        <dbReference type="SAM" id="MobiDB-lite"/>
    </source>
</evidence>
<feature type="domain" description="SAM" evidence="2">
    <location>
        <begin position="158"/>
        <end position="197"/>
    </location>
</feature>
<feature type="compositionally biased region" description="Basic and acidic residues" evidence="1">
    <location>
        <begin position="1"/>
        <end position="16"/>
    </location>
</feature>
<accession>A0A8B9ARU2</accession>
<proteinExistence type="predicted"/>